<feature type="region of interest" description="Disordered" evidence="1">
    <location>
        <begin position="93"/>
        <end position="113"/>
    </location>
</feature>
<dbReference type="InterPro" id="IPR013783">
    <property type="entry name" value="Ig-like_fold"/>
</dbReference>
<dbReference type="RefSeq" id="WP_225736390.1">
    <property type="nucleotide sequence ID" value="NZ_RRZB01000189.1"/>
</dbReference>
<name>A0ABR9G3V7_9GAMM</name>
<proteinExistence type="predicted"/>
<feature type="domain" description="Bacterial Ig-like" evidence="2">
    <location>
        <begin position="41"/>
        <end position="111"/>
    </location>
</feature>
<accession>A0ABR9G3V7</accession>
<dbReference type="Proteomes" id="UP001645038">
    <property type="component" value="Unassembled WGS sequence"/>
</dbReference>
<evidence type="ECO:0000313" key="4">
    <source>
        <dbReference type="Proteomes" id="UP001645038"/>
    </source>
</evidence>
<feature type="non-terminal residue" evidence="3">
    <location>
        <position position="113"/>
    </location>
</feature>
<keyword evidence="4" id="KW-1185">Reference proteome</keyword>
<dbReference type="EMBL" id="RRZB01000189">
    <property type="protein sequence ID" value="MBE0465600.1"/>
    <property type="molecule type" value="Genomic_DNA"/>
</dbReference>
<evidence type="ECO:0000259" key="2">
    <source>
        <dbReference type="Pfam" id="PF19077"/>
    </source>
</evidence>
<organism evidence="3 4">
    <name type="scientific">Halomonas colorata</name>
    <dbReference type="NCBI Taxonomy" id="2742615"/>
    <lineage>
        <taxon>Bacteria</taxon>
        <taxon>Pseudomonadati</taxon>
        <taxon>Pseudomonadota</taxon>
        <taxon>Gammaproteobacteria</taxon>
        <taxon>Oceanospirillales</taxon>
        <taxon>Halomonadaceae</taxon>
        <taxon>Halomonas</taxon>
    </lineage>
</organism>
<sequence>QAGNEATATDDANLDTVATITVSLDDVNSDNVAAAPISGSTTGVEAGQTVTLVISDGTTEVTVRADVDADGNYETTADLSTLNQGELSVTATVEDQAGNEATATDDANLDTVA</sequence>
<evidence type="ECO:0000256" key="1">
    <source>
        <dbReference type="SAM" id="MobiDB-lite"/>
    </source>
</evidence>
<reference evidence="3 4" key="1">
    <citation type="submission" date="2020-07" db="EMBL/GenBank/DDBJ databases">
        <title>Halophilic bacteria isolated from french cheeses.</title>
        <authorList>
            <person name="Kothe C.I."/>
            <person name="Farah-Kraiem B."/>
            <person name="Renault P."/>
            <person name="Dridi B."/>
        </authorList>
    </citation>
    <scope>NUCLEOTIDE SEQUENCE [LARGE SCALE GENOMIC DNA]</scope>
    <source>
        <strain evidence="3 4">FME20</strain>
    </source>
</reference>
<feature type="non-terminal residue" evidence="3">
    <location>
        <position position="1"/>
    </location>
</feature>
<gene>
    <name evidence="3" type="ORF">EI547_19520</name>
</gene>
<dbReference type="InterPro" id="IPR044016">
    <property type="entry name" value="Big_13"/>
</dbReference>
<dbReference type="Pfam" id="PF19077">
    <property type="entry name" value="Big_13"/>
    <property type="match status" value="1"/>
</dbReference>
<dbReference type="Gene3D" id="2.60.40.10">
    <property type="entry name" value="Immunoglobulins"/>
    <property type="match status" value="1"/>
</dbReference>
<evidence type="ECO:0000313" key="3">
    <source>
        <dbReference type="EMBL" id="MBE0465600.1"/>
    </source>
</evidence>
<comment type="caution">
    <text evidence="3">The sequence shown here is derived from an EMBL/GenBank/DDBJ whole genome shotgun (WGS) entry which is preliminary data.</text>
</comment>
<protein>
    <submittedName>
        <fullName evidence="3">Adhesin</fullName>
    </submittedName>
</protein>